<keyword evidence="5" id="KW-1185">Reference proteome</keyword>
<gene>
    <name evidence="4" type="ordered locus">PAS_chr2-1_0189</name>
</gene>
<dbReference type="PANTHER" id="PTHR43198:SF2">
    <property type="entry name" value="SI:CH1073-67J19.1-RELATED"/>
    <property type="match status" value="1"/>
</dbReference>
<dbReference type="KEGG" id="ppa:PAS_chr2-1_0189"/>
<evidence type="ECO:0000313" key="5">
    <source>
        <dbReference type="Proteomes" id="UP000000314"/>
    </source>
</evidence>
<sequence>MTRYKKTLPYSYHSKPTKPMSFNIAVVYTDRLLLEHKDVWAKATEHILTDELSAGSLDLRKLYVYLSQDLKFFEYGLRIVGRAISLCDDYPAANRLAKQAGFFANDENDYFVNVIKDLKEKLVSDSLFTSERIQEIDAMLFPDVAAYINFLKSFGTDPSITYPKVITMMWVMEQVYLDWATRGVKNFQPDNLHWWYKGWIDLHYGDDFSSWTQFLKDEVDKCYIKAFKENDAKTIEDIKSTFLKTADFEGKFFDETYHYV</sequence>
<evidence type="ECO:0000256" key="1">
    <source>
        <dbReference type="PIRSR" id="PIRSR003170-1"/>
    </source>
</evidence>
<dbReference type="Pfam" id="PF03070">
    <property type="entry name" value="TENA_THI-4"/>
    <property type="match status" value="1"/>
</dbReference>
<feature type="binding site" evidence="2">
    <location>
        <position position="107"/>
    </location>
    <ligand>
        <name>substrate</name>
    </ligand>
</feature>
<dbReference type="InterPro" id="IPR050967">
    <property type="entry name" value="Thiamine_Salvage_TenA"/>
</dbReference>
<dbReference type="PIRSF" id="PIRSF003170">
    <property type="entry name" value="Pet18p"/>
    <property type="match status" value="1"/>
</dbReference>
<dbReference type="OMA" id="IDFFEAC"/>
<dbReference type="EMBL" id="FN392320">
    <property type="protein sequence ID" value="CAY68797.1"/>
    <property type="molecule type" value="Genomic_DNA"/>
</dbReference>
<accession>C4QZX3</accession>
<dbReference type="FunCoup" id="C4QZX3">
    <property type="interactions" value="11"/>
</dbReference>
<dbReference type="HOGENOM" id="CLU_077537_0_0_1"/>
<dbReference type="AlphaFoldDB" id="C4QZX3"/>
<protein>
    <submittedName>
        <fullName evidence="4">Protein required for respiratory growth and stability of the mitochondrial genome</fullName>
    </submittedName>
</protein>
<dbReference type="Proteomes" id="UP000000314">
    <property type="component" value="Chromosome 2"/>
</dbReference>
<organism evidence="4 5">
    <name type="scientific">Komagataella phaffii (strain GS115 / ATCC 20864)</name>
    <name type="common">Yeast</name>
    <name type="synonym">Pichia pastoris</name>
    <dbReference type="NCBI Taxonomy" id="644223"/>
    <lineage>
        <taxon>Eukaryota</taxon>
        <taxon>Fungi</taxon>
        <taxon>Dikarya</taxon>
        <taxon>Ascomycota</taxon>
        <taxon>Saccharomycotina</taxon>
        <taxon>Pichiomycetes</taxon>
        <taxon>Pichiales</taxon>
        <taxon>Pichiaceae</taxon>
        <taxon>Komagataella</taxon>
    </lineage>
</organism>
<dbReference type="PANTHER" id="PTHR43198">
    <property type="entry name" value="BIFUNCTIONAL TH2 PROTEIN"/>
    <property type="match status" value="1"/>
</dbReference>
<proteinExistence type="predicted"/>
<dbReference type="Gene3D" id="1.20.910.10">
    <property type="entry name" value="Heme oxygenase-like"/>
    <property type="match status" value="1"/>
</dbReference>
<dbReference type="InterPro" id="IPR004305">
    <property type="entry name" value="Thiaminase-2/PQQC"/>
</dbReference>
<dbReference type="InParanoid" id="C4QZX3"/>
<dbReference type="GeneID" id="8198571"/>
<dbReference type="OrthoDB" id="37730at2759"/>
<evidence type="ECO:0000313" key="4">
    <source>
        <dbReference type="EMBL" id="CAY68797.1"/>
    </source>
</evidence>
<dbReference type="SMR" id="C4QZX3"/>
<evidence type="ECO:0000256" key="2">
    <source>
        <dbReference type="PIRSR" id="PIRSR003170-2"/>
    </source>
</evidence>
<dbReference type="SUPFAM" id="SSF48613">
    <property type="entry name" value="Heme oxygenase-like"/>
    <property type="match status" value="1"/>
</dbReference>
<dbReference type="STRING" id="644223.C4QZX3"/>
<dbReference type="InterPro" id="IPR026285">
    <property type="entry name" value="TenA_E"/>
</dbReference>
<feature type="binding site" evidence="2">
    <location>
        <position position="69"/>
    </location>
    <ligand>
        <name>substrate</name>
    </ligand>
</feature>
<dbReference type="GO" id="GO:0005829">
    <property type="term" value="C:cytosol"/>
    <property type="evidence" value="ECO:0007669"/>
    <property type="project" value="TreeGrafter"/>
</dbReference>
<feature type="binding site" evidence="2">
    <location>
        <position position="173"/>
    </location>
    <ligand>
        <name>substrate</name>
    </ligand>
</feature>
<dbReference type="InterPro" id="IPR016084">
    <property type="entry name" value="Haem_Oase-like_multi-hlx"/>
</dbReference>
<evidence type="ECO:0000259" key="3">
    <source>
        <dbReference type="Pfam" id="PF03070"/>
    </source>
</evidence>
<dbReference type="RefSeq" id="XP_002491077.1">
    <property type="nucleotide sequence ID" value="XM_002491032.1"/>
</dbReference>
<dbReference type="CDD" id="cd19358">
    <property type="entry name" value="TenA_E_Spr0628-like"/>
    <property type="match status" value="1"/>
</dbReference>
<feature type="domain" description="Thiaminase-2/PQQC" evidence="3">
    <location>
        <begin position="36"/>
        <end position="258"/>
    </location>
</feature>
<feature type="active site" description="Proton donor" evidence="1">
    <location>
        <position position="249"/>
    </location>
</feature>
<name>C4QZX3_KOMPG</name>
<dbReference type="eggNOG" id="ENOG502QT8P">
    <property type="taxonomic scope" value="Eukaryota"/>
</dbReference>
<reference evidence="4 5" key="1">
    <citation type="journal article" date="2009" name="Nat. Biotechnol.">
        <title>Genome sequence of the recombinant protein production host Pichia pastoris.</title>
        <authorList>
            <person name="De Schutter K."/>
            <person name="Lin Y.C."/>
            <person name="Tiels P."/>
            <person name="Van Hecke A."/>
            <person name="Glinka S."/>
            <person name="Weber-Lehmann J."/>
            <person name="Rouze P."/>
            <person name="Van de Peer Y."/>
            <person name="Callewaert N."/>
        </authorList>
    </citation>
    <scope>NUCLEOTIDE SEQUENCE [LARGE SCALE GENOMIC DNA]</scope>
    <source>
        <strain evidence="5">GS115 / ATCC 20864</strain>
    </source>
</reference>
<dbReference type="GO" id="GO:0006772">
    <property type="term" value="P:thiamine metabolic process"/>
    <property type="evidence" value="ECO:0007669"/>
    <property type="project" value="UniProtKB-ARBA"/>
</dbReference>